<keyword evidence="3" id="KW-1185">Reference proteome</keyword>
<dbReference type="Proteomes" id="UP001225316">
    <property type="component" value="Unassembled WGS sequence"/>
</dbReference>
<name>A0ABU1B1P3_9BACT</name>
<evidence type="ECO:0008006" key="4">
    <source>
        <dbReference type="Google" id="ProtNLM"/>
    </source>
</evidence>
<reference evidence="2 3" key="1">
    <citation type="submission" date="2023-04" db="EMBL/GenBank/DDBJ databases">
        <title>A novel bacteria isolated from coastal sediment.</title>
        <authorList>
            <person name="Liu X.-J."/>
            <person name="Du Z.-J."/>
        </authorList>
    </citation>
    <scope>NUCLEOTIDE SEQUENCE [LARGE SCALE GENOMIC DNA]</scope>
    <source>
        <strain evidence="2 3">SDUM461003</strain>
    </source>
</reference>
<proteinExistence type="predicted"/>
<evidence type="ECO:0000313" key="2">
    <source>
        <dbReference type="EMBL" id="MDQ8209702.1"/>
    </source>
</evidence>
<evidence type="ECO:0000256" key="1">
    <source>
        <dbReference type="SAM" id="SignalP"/>
    </source>
</evidence>
<comment type="caution">
    <text evidence="2">The sequence shown here is derived from an EMBL/GenBank/DDBJ whole genome shotgun (WGS) entry which is preliminary data.</text>
</comment>
<feature type="signal peptide" evidence="1">
    <location>
        <begin position="1"/>
        <end position="21"/>
    </location>
</feature>
<keyword evidence="1" id="KW-0732">Signal</keyword>
<evidence type="ECO:0000313" key="3">
    <source>
        <dbReference type="Proteomes" id="UP001225316"/>
    </source>
</evidence>
<dbReference type="RefSeq" id="WP_308952620.1">
    <property type="nucleotide sequence ID" value="NZ_JARXHW010000121.1"/>
</dbReference>
<dbReference type="EMBL" id="JARXHW010000121">
    <property type="protein sequence ID" value="MDQ8209702.1"/>
    <property type="molecule type" value="Genomic_DNA"/>
</dbReference>
<feature type="chain" id="PRO_5047257765" description="Lipoprotein" evidence="1">
    <location>
        <begin position="22"/>
        <end position="138"/>
    </location>
</feature>
<dbReference type="PROSITE" id="PS51257">
    <property type="entry name" value="PROKAR_LIPOPROTEIN"/>
    <property type="match status" value="1"/>
</dbReference>
<gene>
    <name evidence="2" type="ORF">QEH52_19445</name>
</gene>
<organism evidence="2 3">
    <name type="scientific">Thalassobacterium maritimum</name>
    <dbReference type="NCBI Taxonomy" id="3041265"/>
    <lineage>
        <taxon>Bacteria</taxon>
        <taxon>Pseudomonadati</taxon>
        <taxon>Verrucomicrobiota</taxon>
        <taxon>Opitutia</taxon>
        <taxon>Puniceicoccales</taxon>
        <taxon>Coraliomargaritaceae</taxon>
        <taxon>Thalassobacterium</taxon>
    </lineage>
</organism>
<sequence length="138" mass="15481">MKLLASSFLLLALLLAGCDINKTTVTIDDTPNRIVEVNFTPLKEEGKEGRVQMEIIMELNTIYPAYPQIGSGIKAEKLKLSLVRTEVGEDSYRGIYTFVPNDEVKELNMEDFTWTPYIEFGPVKLPTPLEADQGGVRQ</sequence>
<accession>A0ABU1B1P3</accession>
<protein>
    <recommendedName>
        <fullName evidence="4">Lipoprotein</fullName>
    </recommendedName>
</protein>